<dbReference type="AlphaFoldDB" id="S8BPB9"/>
<protein>
    <recommendedName>
        <fullName evidence="5">Mid2 domain-containing protein</fullName>
    </recommendedName>
</protein>
<dbReference type="HOGENOM" id="CLU_760699_0_0_1"/>
<sequence length="313" mass="32562">MWTLNNDWGVSPWTLSCYIRLMVLGIILSDFSNVADAQKSTLSVTLTAAGPLNTFILPLDCSRFSAYSTQTLVFGDSNTRSFTITSFRQGCQYGGPRITCCPPNYELGQYNSPGVCPGGYTTHSDIEFVAVTKSTDGFWITYPAIGTMTGKLCCPSVTESIKYTADGPVPICLATTKGPTVTGDGTRTLNTVGTSPSIAQETSSDGRQQIPGNTASNVPTTLPSQGSGSGTGGKSLSGGAIAGIAIGVAVPVIVAGLYFAYRFGRRSHKRLDKFKSRDPAVAVKDFPGGGQEPGVPVPSVIGGIQSGGKGVST</sequence>
<evidence type="ECO:0000313" key="3">
    <source>
        <dbReference type="EMBL" id="EPS37052.1"/>
    </source>
</evidence>
<keyword evidence="2" id="KW-0472">Membrane</keyword>
<feature type="transmembrane region" description="Helical" evidence="2">
    <location>
        <begin position="240"/>
        <end position="261"/>
    </location>
</feature>
<proteinExistence type="predicted"/>
<feature type="compositionally biased region" description="Gly residues" evidence="1">
    <location>
        <begin position="304"/>
        <end position="313"/>
    </location>
</feature>
<keyword evidence="2" id="KW-0812">Transmembrane</keyword>
<feature type="region of interest" description="Disordered" evidence="1">
    <location>
        <begin position="282"/>
        <end position="313"/>
    </location>
</feature>
<evidence type="ECO:0000256" key="2">
    <source>
        <dbReference type="SAM" id="Phobius"/>
    </source>
</evidence>
<evidence type="ECO:0008006" key="5">
    <source>
        <dbReference type="Google" id="ProtNLM"/>
    </source>
</evidence>
<gene>
    <name evidence="3" type="ORF">H072_9338</name>
</gene>
<reference evidence="3 4" key="1">
    <citation type="journal article" date="2013" name="PLoS Genet.">
        <title>Genomic mechanisms accounting for the adaptation to parasitism in nematode-trapping fungi.</title>
        <authorList>
            <person name="Meerupati T."/>
            <person name="Andersson K.M."/>
            <person name="Friman E."/>
            <person name="Kumar D."/>
            <person name="Tunlid A."/>
            <person name="Ahren D."/>
        </authorList>
    </citation>
    <scope>NUCLEOTIDE SEQUENCE [LARGE SCALE GENOMIC DNA]</scope>
    <source>
        <strain evidence="3 4">CBS 200.50</strain>
    </source>
</reference>
<accession>S8BPB9</accession>
<reference evidence="4" key="2">
    <citation type="submission" date="2013-04" db="EMBL/GenBank/DDBJ databases">
        <title>Genomic mechanisms accounting for the adaptation to parasitism in nematode-trapping fungi.</title>
        <authorList>
            <person name="Ahren D.G."/>
        </authorList>
    </citation>
    <scope>NUCLEOTIDE SEQUENCE [LARGE SCALE GENOMIC DNA]</scope>
    <source>
        <strain evidence="4">CBS 200.50</strain>
    </source>
</reference>
<evidence type="ECO:0000256" key="1">
    <source>
        <dbReference type="SAM" id="MobiDB-lite"/>
    </source>
</evidence>
<feature type="compositionally biased region" description="Polar residues" evidence="1">
    <location>
        <begin position="184"/>
        <end position="223"/>
    </location>
</feature>
<dbReference type="OMA" id="YNSPGVC"/>
<dbReference type="EMBL" id="AQGS01000762">
    <property type="protein sequence ID" value="EPS37052.1"/>
    <property type="molecule type" value="Genomic_DNA"/>
</dbReference>
<keyword evidence="4" id="KW-1185">Reference proteome</keyword>
<dbReference type="Proteomes" id="UP000015100">
    <property type="component" value="Unassembled WGS sequence"/>
</dbReference>
<keyword evidence="2" id="KW-1133">Transmembrane helix</keyword>
<feature type="region of interest" description="Disordered" evidence="1">
    <location>
        <begin position="184"/>
        <end position="233"/>
    </location>
</feature>
<organism evidence="3 4">
    <name type="scientific">Dactylellina haptotyla (strain CBS 200.50)</name>
    <name type="common">Nematode-trapping fungus</name>
    <name type="synonym">Monacrosporium haptotylum</name>
    <dbReference type="NCBI Taxonomy" id="1284197"/>
    <lineage>
        <taxon>Eukaryota</taxon>
        <taxon>Fungi</taxon>
        <taxon>Dikarya</taxon>
        <taxon>Ascomycota</taxon>
        <taxon>Pezizomycotina</taxon>
        <taxon>Orbiliomycetes</taxon>
        <taxon>Orbiliales</taxon>
        <taxon>Orbiliaceae</taxon>
        <taxon>Dactylellina</taxon>
    </lineage>
</organism>
<comment type="caution">
    <text evidence="3">The sequence shown here is derived from an EMBL/GenBank/DDBJ whole genome shotgun (WGS) entry which is preliminary data.</text>
</comment>
<evidence type="ECO:0000313" key="4">
    <source>
        <dbReference type="Proteomes" id="UP000015100"/>
    </source>
</evidence>
<dbReference type="OrthoDB" id="5317481at2759"/>
<name>S8BPB9_DACHA</name>